<accession>A0A9X1TZQ0</accession>
<organism evidence="3 4">
    <name type="scientific">Corynebacterium uropygiale</name>
    <dbReference type="NCBI Taxonomy" id="1775911"/>
    <lineage>
        <taxon>Bacteria</taxon>
        <taxon>Bacillati</taxon>
        <taxon>Actinomycetota</taxon>
        <taxon>Actinomycetes</taxon>
        <taxon>Mycobacteriales</taxon>
        <taxon>Corynebacteriaceae</taxon>
        <taxon>Corynebacterium</taxon>
    </lineage>
</organism>
<evidence type="ECO:0000313" key="3">
    <source>
        <dbReference type="EMBL" id="MCF4007146.1"/>
    </source>
</evidence>
<dbReference type="AlphaFoldDB" id="A0A9X1TZQ0"/>
<proteinExistence type="predicted"/>
<feature type="signal peptide" evidence="2">
    <location>
        <begin position="1"/>
        <end position="21"/>
    </location>
</feature>
<keyword evidence="2" id="KW-0732">Signal</keyword>
<comment type="caution">
    <text evidence="3">The sequence shown here is derived from an EMBL/GenBank/DDBJ whole genome shotgun (WGS) entry which is preliminary data.</text>
</comment>
<feature type="region of interest" description="Disordered" evidence="1">
    <location>
        <begin position="137"/>
        <end position="159"/>
    </location>
</feature>
<keyword evidence="4" id="KW-1185">Reference proteome</keyword>
<gene>
    <name evidence="3" type="ORF">L1O03_08170</name>
</gene>
<dbReference type="Proteomes" id="UP001139336">
    <property type="component" value="Unassembled WGS sequence"/>
</dbReference>
<dbReference type="EMBL" id="JAKGSI010000004">
    <property type="protein sequence ID" value="MCF4007146.1"/>
    <property type="molecule type" value="Genomic_DNA"/>
</dbReference>
<reference evidence="3" key="1">
    <citation type="submission" date="2022-01" db="EMBL/GenBank/DDBJ databases">
        <title>Corynebacterium sp. nov isolated from isolated from the feces of the greater white-fronted geese (Anser albifrons) at Poyang Lake, PR China.</title>
        <authorList>
            <person name="Liu Q."/>
        </authorList>
    </citation>
    <scope>NUCLEOTIDE SEQUENCE</scope>
    <source>
        <strain evidence="3">JCM 32435</strain>
    </source>
</reference>
<dbReference type="RefSeq" id="WP_236119290.1">
    <property type="nucleotide sequence ID" value="NZ_JAKGSI010000004.1"/>
</dbReference>
<evidence type="ECO:0000256" key="1">
    <source>
        <dbReference type="SAM" id="MobiDB-lite"/>
    </source>
</evidence>
<evidence type="ECO:0000256" key="2">
    <source>
        <dbReference type="SAM" id="SignalP"/>
    </source>
</evidence>
<sequence>MMSSRRLALVAAAALPLPLLAACAEDPGTDPLTGTEWQVTNIYREEGEPSSLPPTLAGAVKLVFGEHTLAGNTGCANIQAITSFTADRLEVTDVHFHPEDGSPCTGADLNVHQAVSDILRSGPLTILHPSDSEMILREDTGRPNPPALRLARPVDDPHE</sequence>
<name>A0A9X1TZQ0_9CORY</name>
<dbReference type="Gene3D" id="2.40.128.270">
    <property type="match status" value="1"/>
</dbReference>
<dbReference type="InterPro" id="IPR038670">
    <property type="entry name" value="HslJ-like_sf"/>
</dbReference>
<feature type="chain" id="PRO_5040885235" evidence="2">
    <location>
        <begin position="22"/>
        <end position="159"/>
    </location>
</feature>
<evidence type="ECO:0000313" key="4">
    <source>
        <dbReference type="Proteomes" id="UP001139336"/>
    </source>
</evidence>
<dbReference type="PROSITE" id="PS51257">
    <property type="entry name" value="PROKAR_LIPOPROTEIN"/>
    <property type="match status" value="1"/>
</dbReference>
<protein>
    <submittedName>
        <fullName evidence="3">META domain-containing protein</fullName>
    </submittedName>
</protein>